<evidence type="ECO:0000259" key="13">
    <source>
        <dbReference type="PROSITE" id="PS50002"/>
    </source>
</evidence>
<dbReference type="PROSITE" id="PS51456">
    <property type="entry name" value="MYOSIN_MOTOR"/>
    <property type="match status" value="1"/>
</dbReference>
<dbReference type="InterPro" id="IPR001609">
    <property type="entry name" value="Myosin_head_motor_dom-like"/>
</dbReference>
<evidence type="ECO:0000313" key="17">
    <source>
        <dbReference type="RefSeq" id="XP_023380692.1"/>
    </source>
</evidence>
<dbReference type="InterPro" id="IPR010926">
    <property type="entry name" value="Myosin_TH1"/>
</dbReference>
<dbReference type="GO" id="GO:0051015">
    <property type="term" value="F:actin filament binding"/>
    <property type="evidence" value="ECO:0007669"/>
    <property type="project" value="TreeGrafter"/>
</dbReference>
<evidence type="ECO:0000256" key="6">
    <source>
        <dbReference type="ARBA" id="ARBA00022860"/>
    </source>
</evidence>
<evidence type="ECO:0000256" key="1">
    <source>
        <dbReference type="ARBA" id="ARBA00008314"/>
    </source>
</evidence>
<evidence type="ECO:0000256" key="2">
    <source>
        <dbReference type="ARBA" id="ARBA00022443"/>
    </source>
</evidence>
<dbReference type="GO" id="GO:0005902">
    <property type="term" value="C:microvillus"/>
    <property type="evidence" value="ECO:0007669"/>
    <property type="project" value="TreeGrafter"/>
</dbReference>
<feature type="domain" description="SH3" evidence="13">
    <location>
        <begin position="1054"/>
        <end position="1111"/>
    </location>
</feature>
<evidence type="ECO:0000256" key="4">
    <source>
        <dbReference type="ARBA" id="ARBA00022741"/>
    </source>
</evidence>
<dbReference type="GO" id="GO:0005737">
    <property type="term" value="C:cytoplasm"/>
    <property type="evidence" value="ECO:0007669"/>
    <property type="project" value="TreeGrafter"/>
</dbReference>
<dbReference type="FunFam" id="1.20.120.720:FF:000010">
    <property type="entry name" value="Unconventional myosin-Ie"/>
    <property type="match status" value="1"/>
</dbReference>
<evidence type="ECO:0000256" key="11">
    <source>
        <dbReference type="PROSITE-ProRule" id="PRU00782"/>
    </source>
</evidence>
<organism evidence="16 17">
    <name type="scientific">Pteropus vampyrus</name>
    <name type="common">Large flying fox</name>
    <dbReference type="NCBI Taxonomy" id="132908"/>
    <lineage>
        <taxon>Eukaryota</taxon>
        <taxon>Metazoa</taxon>
        <taxon>Chordata</taxon>
        <taxon>Craniata</taxon>
        <taxon>Vertebrata</taxon>
        <taxon>Euteleostomi</taxon>
        <taxon>Mammalia</taxon>
        <taxon>Eutheria</taxon>
        <taxon>Laurasiatheria</taxon>
        <taxon>Chiroptera</taxon>
        <taxon>Yinpterochiroptera</taxon>
        <taxon>Pteropodoidea</taxon>
        <taxon>Pteropodidae</taxon>
        <taxon>Pteropodinae</taxon>
        <taxon>Pteropus</taxon>
    </lineage>
</organism>
<keyword evidence="8 11" id="KW-0505">Motor protein</keyword>
<dbReference type="Gene3D" id="1.10.10.820">
    <property type="match status" value="1"/>
</dbReference>
<feature type="binding site" evidence="11">
    <location>
        <begin position="110"/>
        <end position="117"/>
    </location>
    <ligand>
        <name>ATP</name>
        <dbReference type="ChEBI" id="CHEBI:30616"/>
    </ligand>
</feature>
<reference evidence="17" key="1">
    <citation type="submission" date="2025-08" db="UniProtKB">
        <authorList>
            <consortium name="RefSeq"/>
        </authorList>
    </citation>
    <scope>IDENTIFICATION</scope>
    <source>
        <tissue evidence="17">Kidney</tissue>
    </source>
</reference>
<dbReference type="SMART" id="SM00326">
    <property type="entry name" value="SH3"/>
    <property type="match status" value="1"/>
</dbReference>
<accession>A0A6P6C063</accession>
<dbReference type="FunFam" id="1.10.10.820:FF:000001">
    <property type="entry name" value="Myosin heavy chain"/>
    <property type="match status" value="1"/>
</dbReference>
<evidence type="ECO:0000256" key="5">
    <source>
        <dbReference type="ARBA" id="ARBA00022840"/>
    </source>
</evidence>
<dbReference type="PROSITE" id="PS51757">
    <property type="entry name" value="TH1"/>
    <property type="match status" value="1"/>
</dbReference>
<evidence type="ECO:0000256" key="9">
    <source>
        <dbReference type="ARBA" id="ARBA00023203"/>
    </source>
</evidence>
<dbReference type="FunFam" id="3.40.850.10:FF:000101">
    <property type="entry name" value="Slow myosin heavy chain 2"/>
    <property type="match status" value="1"/>
</dbReference>
<keyword evidence="6" id="KW-0112">Calmodulin-binding</keyword>
<dbReference type="CTD" id="4542"/>
<evidence type="ECO:0000256" key="3">
    <source>
        <dbReference type="ARBA" id="ARBA00022553"/>
    </source>
</evidence>
<dbReference type="GO" id="GO:0005524">
    <property type="term" value="F:ATP binding"/>
    <property type="evidence" value="ECO:0007669"/>
    <property type="project" value="UniProtKB-UniRule"/>
</dbReference>
<keyword evidence="4 11" id="KW-0547">Nucleotide-binding</keyword>
<evidence type="ECO:0000256" key="12">
    <source>
        <dbReference type="SAM" id="MobiDB-lite"/>
    </source>
</evidence>
<name>A0A6P6C063_PTEVA</name>
<dbReference type="Gene3D" id="1.20.58.530">
    <property type="match status" value="1"/>
</dbReference>
<proteinExistence type="inferred from homology"/>
<protein>
    <submittedName>
        <fullName evidence="17">Unconventional myosin-If</fullName>
    </submittedName>
</protein>
<dbReference type="InterPro" id="IPR036961">
    <property type="entry name" value="Kinesin_motor_dom_sf"/>
</dbReference>
<dbReference type="FunFam" id="1.20.58.530:FF:000007">
    <property type="entry name" value="Myosin IE"/>
    <property type="match status" value="1"/>
</dbReference>
<keyword evidence="2 10" id="KW-0728">SH3 domain</keyword>
<dbReference type="SUPFAM" id="SSF50044">
    <property type="entry name" value="SH3-domain"/>
    <property type="match status" value="1"/>
</dbReference>
<dbReference type="Gene3D" id="2.30.30.40">
    <property type="entry name" value="SH3 Domains"/>
    <property type="match status" value="1"/>
</dbReference>
<sequence length="1111" mass="124985">MGSKERFHWQSHNVKQSGVDDMVLLPQITEDAIVGNLRKRFMDDYIFTYIGSVLISVNPFKQMPYFTEREIDLYQGAAQYENPPHIYALTDNMYRNMLIDCENQCVIISGESGAGKTVAAKYIMGYISKVSGGGEKVQHVKDIILQSNPLLEAFGNAKTVRNNNSSRFGKYFEIQFSRGGEPDGGKISNFLLEKSRVVMQNENERNFHIYYQLLEGASQEQRQNLGLMTPDYYYYLNQSDTYKVDGTDDRSDFSETLSAMQVIGIPPNIQQLVLQLVAGILHLGNISFCEDGNYARVESVDLLAFPAYLLGIDSGRLQEKLTSRKMDSRWGGRSESIDVTLNVEQAAYTRDALAKGLYSRLFDFLVEAINRAMQKPQEEYSVGVLDIYGFEIFQKNGFEQFCINFVNEKLQQIFIELTLKAEQEEYVQEGIRWTPIQYFNNKIVCDLIENKLNPPGIMSVLDDVCATMHATGGGADQTLLQKLQAAVGTHEHFNSWSAGFVIHHYAGKVSYDVSGFCERNRDVLFSDLIELMQTSEQAFLRMLFPEKLDVDKKGRPSTAGSKIKVDLGWARRSWAWRWLGLFLRSFQCLSLPQPGPSAPVSGTFCPAGPSSSSGVKGLEPVSSMEPLTPMQDLCHILGENHGSCHLEEEIFDRSVTACVQVPVSKSMWVGWASGKPETVALGRCQDPPPLSLAQLFLLEEMRERKFDGFARTIQKAWRRHVAVRKYEEMREEASNILLNKKERRRNSINRNFVGDYLGLEERPELRQFLGKRERVDFADSVTKYDRRFKPIKRDLILTPKCVYVIGREKVKKGPEKGQVREVLKKKVELQALRGVSLSTRQDDFFILQEDTTDSFLESIFKTEFVSLLCKRFEEAARRPLPLTFSDTLQFRVKKEGWGGGGTRSVTFSRGSGDVALLKASSRALTVSVGDGLPKSSKPTRKGMAQGKPRRSAQAPSRAAPAPPRGLDRNGVPPSARGGLLPLEITSGGGSQRPPRGPPSSALRASRRPRARPPSEHNTEFLNVPDQGVAGMQRKRSIGQRPVPGVGRPKPQPRTHGPRCRALYQYVGQDVDELSFNVNEVIEILMEDSSGWWKGRLHGQEGLFPGNYVEKI</sequence>
<dbReference type="SMART" id="SM00242">
    <property type="entry name" value="MYSc"/>
    <property type="match status" value="1"/>
</dbReference>
<dbReference type="PROSITE" id="PS50002">
    <property type="entry name" value="SH3"/>
    <property type="match status" value="1"/>
</dbReference>
<dbReference type="Pfam" id="PF00018">
    <property type="entry name" value="SH3_1"/>
    <property type="match status" value="1"/>
</dbReference>
<dbReference type="Pfam" id="PF06017">
    <property type="entry name" value="Myosin_TH1"/>
    <property type="match status" value="1"/>
</dbReference>
<keyword evidence="5 11" id="KW-0067">ATP-binding</keyword>
<dbReference type="AlphaFoldDB" id="A0A6P6C063"/>
<keyword evidence="7 11" id="KW-0518">Myosin</keyword>
<comment type="caution">
    <text evidence="11">Lacks conserved residue(s) required for the propagation of feature annotation.</text>
</comment>
<keyword evidence="3" id="KW-0597">Phosphoprotein</keyword>
<dbReference type="InterPro" id="IPR001452">
    <property type="entry name" value="SH3_domain"/>
</dbReference>
<dbReference type="GO" id="GO:0005886">
    <property type="term" value="C:plasma membrane"/>
    <property type="evidence" value="ECO:0007669"/>
    <property type="project" value="TreeGrafter"/>
</dbReference>
<feature type="domain" description="TH1" evidence="15">
    <location>
        <begin position="741"/>
        <end position="930"/>
    </location>
</feature>
<evidence type="ECO:0000313" key="16">
    <source>
        <dbReference type="Proteomes" id="UP000515202"/>
    </source>
</evidence>
<dbReference type="PANTHER" id="PTHR13140:SF663">
    <property type="entry name" value="UNCONVENTIONAL MYOSIN-IF"/>
    <property type="match status" value="1"/>
</dbReference>
<evidence type="ECO:0000259" key="14">
    <source>
        <dbReference type="PROSITE" id="PS51456"/>
    </source>
</evidence>
<dbReference type="Gene3D" id="1.20.120.720">
    <property type="entry name" value="Myosin VI head, motor domain, U50 subdomain"/>
    <property type="match status" value="1"/>
</dbReference>
<dbReference type="RefSeq" id="XP_023380692.1">
    <property type="nucleotide sequence ID" value="XM_023524924.1"/>
</dbReference>
<dbReference type="GO" id="GO:0016459">
    <property type="term" value="C:myosin complex"/>
    <property type="evidence" value="ECO:0007669"/>
    <property type="project" value="UniProtKB-KW"/>
</dbReference>
<dbReference type="PRINTS" id="PR00193">
    <property type="entry name" value="MYOSINHEAVY"/>
</dbReference>
<dbReference type="FunFam" id="2.30.30.40:FF:000072">
    <property type="entry name" value="Unconventional Myosin IB"/>
    <property type="match status" value="1"/>
</dbReference>
<dbReference type="GO" id="GO:0007015">
    <property type="term" value="P:actin filament organization"/>
    <property type="evidence" value="ECO:0007669"/>
    <property type="project" value="TreeGrafter"/>
</dbReference>
<evidence type="ECO:0000256" key="10">
    <source>
        <dbReference type="PROSITE-ProRule" id="PRU00192"/>
    </source>
</evidence>
<dbReference type="GeneID" id="105307731"/>
<feature type="domain" description="Myosin motor" evidence="14">
    <location>
        <begin position="17"/>
        <end position="564"/>
    </location>
</feature>
<dbReference type="GO" id="GO:0005516">
    <property type="term" value="F:calmodulin binding"/>
    <property type="evidence" value="ECO:0007669"/>
    <property type="project" value="UniProtKB-KW"/>
</dbReference>
<dbReference type="InterPro" id="IPR036028">
    <property type="entry name" value="SH3-like_dom_sf"/>
</dbReference>
<dbReference type="SUPFAM" id="SSF52540">
    <property type="entry name" value="P-loop containing nucleoside triphosphate hydrolases"/>
    <property type="match status" value="1"/>
</dbReference>
<keyword evidence="16" id="KW-1185">Reference proteome</keyword>
<dbReference type="GO" id="GO:0006897">
    <property type="term" value="P:endocytosis"/>
    <property type="evidence" value="ECO:0007669"/>
    <property type="project" value="TreeGrafter"/>
</dbReference>
<dbReference type="Proteomes" id="UP000515202">
    <property type="component" value="Unplaced"/>
</dbReference>
<gene>
    <name evidence="17" type="primary">MYO1F</name>
</gene>
<dbReference type="PANTHER" id="PTHR13140">
    <property type="entry name" value="MYOSIN"/>
    <property type="match status" value="1"/>
</dbReference>
<dbReference type="InterPro" id="IPR035507">
    <property type="entry name" value="Ie/If_SH3"/>
</dbReference>
<dbReference type="OrthoDB" id="6108017at2759"/>
<evidence type="ECO:0000256" key="8">
    <source>
        <dbReference type="ARBA" id="ARBA00023175"/>
    </source>
</evidence>
<dbReference type="GO" id="GO:0000146">
    <property type="term" value="F:microfilament motor activity"/>
    <property type="evidence" value="ECO:0007669"/>
    <property type="project" value="TreeGrafter"/>
</dbReference>
<dbReference type="CDD" id="cd11827">
    <property type="entry name" value="SH3_MyoIe_If_like"/>
    <property type="match status" value="1"/>
</dbReference>
<dbReference type="Pfam" id="PF00063">
    <property type="entry name" value="Myosin_head"/>
    <property type="match status" value="1"/>
</dbReference>
<dbReference type="PROSITE" id="PS50096">
    <property type="entry name" value="IQ"/>
    <property type="match status" value="1"/>
</dbReference>
<comment type="similarity">
    <text evidence="1 11">Belongs to the TRAFAC class myosin-kinesin ATPase superfamily. Myosin family.</text>
</comment>
<evidence type="ECO:0000256" key="7">
    <source>
        <dbReference type="ARBA" id="ARBA00023123"/>
    </source>
</evidence>
<dbReference type="PRINTS" id="PR00452">
    <property type="entry name" value="SH3DOMAIN"/>
</dbReference>
<evidence type="ECO:0000259" key="15">
    <source>
        <dbReference type="PROSITE" id="PS51757"/>
    </source>
</evidence>
<feature type="region of interest" description="Disordered" evidence="12">
    <location>
        <begin position="928"/>
        <end position="1057"/>
    </location>
</feature>
<dbReference type="InterPro" id="IPR027417">
    <property type="entry name" value="P-loop_NTPase"/>
</dbReference>
<dbReference type="KEGG" id="pvp:105307731"/>
<keyword evidence="9 11" id="KW-0009">Actin-binding</keyword>
<dbReference type="Gene3D" id="3.40.850.10">
    <property type="entry name" value="Kinesin motor domain"/>
    <property type="match status" value="1"/>
</dbReference>